<keyword evidence="3" id="KW-1185">Reference proteome</keyword>
<evidence type="ECO:0000256" key="1">
    <source>
        <dbReference type="SAM" id="SignalP"/>
    </source>
</evidence>
<dbReference type="Proteomes" id="UP000290288">
    <property type="component" value="Unassembled WGS sequence"/>
</dbReference>
<proteinExistence type="predicted"/>
<organism evidence="2 3">
    <name type="scientific">Candolleomyces aberdarensis</name>
    <dbReference type="NCBI Taxonomy" id="2316362"/>
    <lineage>
        <taxon>Eukaryota</taxon>
        <taxon>Fungi</taxon>
        <taxon>Dikarya</taxon>
        <taxon>Basidiomycota</taxon>
        <taxon>Agaricomycotina</taxon>
        <taxon>Agaricomycetes</taxon>
        <taxon>Agaricomycetidae</taxon>
        <taxon>Agaricales</taxon>
        <taxon>Agaricineae</taxon>
        <taxon>Psathyrellaceae</taxon>
        <taxon>Candolleomyces</taxon>
    </lineage>
</organism>
<dbReference type="AlphaFoldDB" id="A0A4Q2DJI1"/>
<gene>
    <name evidence="2" type="ORF">EST38_g5650</name>
</gene>
<sequence length="144" mass="16735">MKLTSFAAIALTCFLTTVSARIQLAAPVNPVSGGRSTVTWTHDTSDPAQFILMLQLASDSWATGQFWEFTQTKNDKLDVVFLNTDPYVINTKSGKYGHYVLHRELHYLHYDEVHHKCQAHHNQQIYHFFQHHHRQNQCGQYRHL</sequence>
<name>A0A4Q2DJI1_9AGAR</name>
<feature type="chain" id="PRO_5020647454" evidence="1">
    <location>
        <begin position="21"/>
        <end position="144"/>
    </location>
</feature>
<dbReference type="EMBL" id="SDEE01000161">
    <property type="protein sequence ID" value="RXW20190.1"/>
    <property type="molecule type" value="Genomic_DNA"/>
</dbReference>
<evidence type="ECO:0000313" key="2">
    <source>
        <dbReference type="EMBL" id="RXW20190.1"/>
    </source>
</evidence>
<keyword evidence="1" id="KW-0732">Signal</keyword>
<dbReference type="OrthoDB" id="3051637at2759"/>
<comment type="caution">
    <text evidence="2">The sequence shown here is derived from an EMBL/GenBank/DDBJ whole genome shotgun (WGS) entry which is preliminary data.</text>
</comment>
<evidence type="ECO:0000313" key="3">
    <source>
        <dbReference type="Proteomes" id="UP000290288"/>
    </source>
</evidence>
<feature type="signal peptide" evidence="1">
    <location>
        <begin position="1"/>
        <end position="20"/>
    </location>
</feature>
<protein>
    <submittedName>
        <fullName evidence="2">Uncharacterized protein</fullName>
    </submittedName>
</protein>
<reference evidence="2 3" key="1">
    <citation type="submission" date="2019-01" db="EMBL/GenBank/DDBJ databases">
        <title>Draft genome sequence of Psathyrella aberdarensis IHI B618.</title>
        <authorList>
            <person name="Buettner E."/>
            <person name="Kellner H."/>
        </authorList>
    </citation>
    <scope>NUCLEOTIDE SEQUENCE [LARGE SCALE GENOMIC DNA]</scope>
    <source>
        <strain evidence="2 3">IHI B618</strain>
    </source>
</reference>
<accession>A0A4Q2DJI1</accession>